<evidence type="ECO:0000313" key="2">
    <source>
        <dbReference type="EMBL" id="XDQ50427.1"/>
    </source>
</evidence>
<organism evidence="2">
    <name type="scientific">Streptomyces sp. R41</name>
    <dbReference type="NCBI Taxonomy" id="3238632"/>
    <lineage>
        <taxon>Bacteria</taxon>
        <taxon>Bacillati</taxon>
        <taxon>Actinomycetota</taxon>
        <taxon>Actinomycetes</taxon>
        <taxon>Kitasatosporales</taxon>
        <taxon>Streptomycetaceae</taxon>
        <taxon>Streptomyces</taxon>
    </lineage>
</organism>
<gene>
    <name evidence="2" type="ORF">AB5J53_01230</name>
</gene>
<proteinExistence type="predicted"/>
<feature type="region of interest" description="Disordered" evidence="1">
    <location>
        <begin position="1"/>
        <end position="20"/>
    </location>
</feature>
<dbReference type="Gene3D" id="3.30.365.10">
    <property type="entry name" value="Aldehyde oxidase/xanthine dehydrogenase, molybdopterin binding domain"/>
    <property type="match status" value="1"/>
</dbReference>
<dbReference type="InterPro" id="IPR037165">
    <property type="entry name" value="AldOxase/xan_DH_Mopterin-bd_sf"/>
</dbReference>
<dbReference type="RefSeq" id="WP_369243778.1">
    <property type="nucleotide sequence ID" value="NZ_CP163443.1"/>
</dbReference>
<accession>A0AB39R356</accession>
<dbReference type="EMBL" id="CP163443">
    <property type="protein sequence ID" value="XDQ50427.1"/>
    <property type="molecule type" value="Genomic_DNA"/>
</dbReference>
<dbReference type="GO" id="GO:0016491">
    <property type="term" value="F:oxidoreductase activity"/>
    <property type="evidence" value="ECO:0007669"/>
    <property type="project" value="InterPro"/>
</dbReference>
<sequence length="41" mass="4243">MGGISQALFEDTATDEGTGRIANATFGDYLMPRGRGPPVTA</sequence>
<reference evidence="2" key="1">
    <citation type="submission" date="2024-07" db="EMBL/GenBank/DDBJ databases">
        <authorList>
            <person name="Yu S.T."/>
        </authorList>
    </citation>
    <scope>NUCLEOTIDE SEQUENCE</scope>
    <source>
        <strain evidence="2">R41</strain>
    </source>
</reference>
<dbReference type="AlphaFoldDB" id="A0AB39R356"/>
<protein>
    <submittedName>
        <fullName evidence="2">Uncharacterized protein</fullName>
    </submittedName>
</protein>
<name>A0AB39R356_9ACTN</name>
<evidence type="ECO:0000256" key="1">
    <source>
        <dbReference type="SAM" id="MobiDB-lite"/>
    </source>
</evidence>
<dbReference type="SUPFAM" id="SSF56003">
    <property type="entry name" value="Molybdenum cofactor-binding domain"/>
    <property type="match status" value="1"/>
</dbReference>